<feature type="region of interest" description="Disordered" evidence="1">
    <location>
        <begin position="693"/>
        <end position="726"/>
    </location>
</feature>
<proteinExistence type="predicted"/>
<keyword evidence="3" id="KW-1185">Reference proteome</keyword>
<feature type="region of interest" description="Disordered" evidence="1">
    <location>
        <begin position="171"/>
        <end position="195"/>
    </location>
</feature>
<dbReference type="Proteomes" id="UP000095751">
    <property type="component" value="Unassembled WGS sequence"/>
</dbReference>
<reference evidence="2 3" key="1">
    <citation type="submission" date="2016-09" db="EMBL/GenBank/DDBJ databases">
        <title>Extensive genetic diversity and differential bi-allelic expression allows diatom success in the polar Southern Ocean.</title>
        <authorList>
            <consortium name="DOE Joint Genome Institute"/>
            <person name="Mock T."/>
            <person name="Otillar R.P."/>
            <person name="Strauss J."/>
            <person name="Dupont C."/>
            <person name="Frickenhaus S."/>
            <person name="Maumus F."/>
            <person name="Mcmullan M."/>
            <person name="Sanges R."/>
            <person name="Schmutz J."/>
            <person name="Toseland A."/>
            <person name="Valas R."/>
            <person name="Veluchamy A."/>
            <person name="Ward B.J."/>
            <person name="Allen A."/>
            <person name="Barry K."/>
            <person name="Falciatore A."/>
            <person name="Ferrante M."/>
            <person name="Fortunato A.E."/>
            <person name="Gloeckner G."/>
            <person name="Gruber A."/>
            <person name="Hipkin R."/>
            <person name="Janech M."/>
            <person name="Kroth P."/>
            <person name="Leese F."/>
            <person name="Lindquist E."/>
            <person name="Lyon B.R."/>
            <person name="Martin J."/>
            <person name="Mayer C."/>
            <person name="Parker M."/>
            <person name="Quesneville H."/>
            <person name="Raymond J."/>
            <person name="Uhlig C."/>
            <person name="Valentin K.U."/>
            <person name="Worden A.Z."/>
            <person name="Armbrust E.V."/>
            <person name="Bowler C."/>
            <person name="Green B."/>
            <person name="Moulton V."/>
            <person name="Van Oosterhout C."/>
            <person name="Grigoriev I."/>
        </authorList>
    </citation>
    <scope>NUCLEOTIDE SEQUENCE [LARGE SCALE GENOMIC DNA]</scope>
    <source>
        <strain evidence="2 3">CCMP1102</strain>
    </source>
</reference>
<feature type="region of interest" description="Disordered" evidence="1">
    <location>
        <begin position="1"/>
        <end position="44"/>
    </location>
</feature>
<organism evidence="2 3">
    <name type="scientific">Fragilariopsis cylindrus CCMP1102</name>
    <dbReference type="NCBI Taxonomy" id="635003"/>
    <lineage>
        <taxon>Eukaryota</taxon>
        <taxon>Sar</taxon>
        <taxon>Stramenopiles</taxon>
        <taxon>Ochrophyta</taxon>
        <taxon>Bacillariophyta</taxon>
        <taxon>Bacillariophyceae</taxon>
        <taxon>Bacillariophycidae</taxon>
        <taxon>Bacillariales</taxon>
        <taxon>Bacillariaceae</taxon>
        <taxon>Fragilariopsis</taxon>
    </lineage>
</organism>
<feature type="compositionally biased region" description="Polar residues" evidence="1">
    <location>
        <begin position="576"/>
        <end position="585"/>
    </location>
</feature>
<dbReference type="InParanoid" id="A0A1E7FQZ2"/>
<feature type="region of interest" description="Disordered" evidence="1">
    <location>
        <begin position="293"/>
        <end position="312"/>
    </location>
</feature>
<evidence type="ECO:0000256" key="1">
    <source>
        <dbReference type="SAM" id="MobiDB-lite"/>
    </source>
</evidence>
<dbReference type="EMBL" id="KV784354">
    <property type="protein sequence ID" value="OEU20591.1"/>
    <property type="molecule type" value="Genomic_DNA"/>
</dbReference>
<protein>
    <submittedName>
        <fullName evidence="2">Uncharacterized protein</fullName>
    </submittedName>
</protein>
<feature type="compositionally biased region" description="Polar residues" evidence="1">
    <location>
        <begin position="693"/>
        <end position="718"/>
    </location>
</feature>
<feature type="compositionally biased region" description="Polar residues" evidence="1">
    <location>
        <begin position="444"/>
        <end position="467"/>
    </location>
</feature>
<name>A0A1E7FQZ2_9STRA</name>
<accession>A0A1E7FQZ2</accession>
<dbReference type="OrthoDB" id="49660at2759"/>
<feature type="compositionally biased region" description="Basic and acidic residues" evidence="1">
    <location>
        <begin position="19"/>
        <end position="28"/>
    </location>
</feature>
<evidence type="ECO:0000313" key="2">
    <source>
        <dbReference type="EMBL" id="OEU20591.1"/>
    </source>
</evidence>
<gene>
    <name evidence="2" type="ORF">FRACYDRAFT_234222</name>
</gene>
<dbReference type="KEGG" id="fcy:FRACYDRAFT_234222"/>
<dbReference type="AlphaFoldDB" id="A0A1E7FQZ2"/>
<sequence length="726" mass="79413">MPFSRVGVMPEPAPPSYEQQKHNKEDLIMKGSNRSSRSKGITIEDLKKQTRLRLAQEQTTEPAYKEQTQVGRGEQLYPHQNKNHTYSATTPTPTVLYPQQYNNQNYPLQQQQNQQQHMMMTTTGANYTEPIIQTSSSDHGEQQHQFQQQQQQQQSNGYLGARASHDRNYMQPQNQNVYPTGPPPTDSHIQGSHYTSNYAHGPAIDPQLMPPTSTVCISPNNMQQHHQQQQLSLPSSSMSAQHQPIVYTHDISHSHMSSIARNSNTNNTSKNNKLPHGLTVYELKEMTKARLQCEKSNDADESQATSRERGVSPLDFEYGEAILENANYDSVAATTAYLPNHHVAAPNMLQQQQQQPSSQMFQSGFHSSNMIGGGSIPQQSFRTTTARTDTWESTSVVSHNSTIYSENPGSESASEVGSFGHCSNHRNRSFTYPAGQVARPSDVPTASTGYKESSYSYSNPSPTQASPHGSAGIFGASSSLFSAAVGGNNNRRRAVTLSPSTGSILEERPLRYGDLEPVNRLEIPNFNFSPGTPAASLSMAPPIQDNHRGYSPVLGLDNSFLSNGTGSSGVFRKTSNDGSSLQRVSPISPVGPRGEYEVNKNSSFSLREATCSETRVSAPPPGFLTSNTASSRHTAFSRVGSVDSVPEASSSDSNNIGKSYFWGQGNNDQYNRSRLVSADNFASDFGSVLDLSGSTGRQRASTYTYGSNQTISNNSYTPTPEGGFPF</sequence>
<feature type="compositionally biased region" description="Low complexity" evidence="1">
    <location>
        <begin position="143"/>
        <end position="154"/>
    </location>
</feature>
<evidence type="ECO:0000313" key="3">
    <source>
        <dbReference type="Proteomes" id="UP000095751"/>
    </source>
</evidence>
<feature type="region of interest" description="Disordered" evidence="1">
    <location>
        <begin position="571"/>
        <end position="598"/>
    </location>
</feature>
<feature type="region of interest" description="Disordered" evidence="1">
    <location>
        <begin position="431"/>
        <end position="470"/>
    </location>
</feature>
<feature type="region of interest" description="Disordered" evidence="1">
    <location>
        <begin position="135"/>
        <end position="159"/>
    </location>
</feature>